<evidence type="ECO:0000313" key="1">
    <source>
        <dbReference type="EMBL" id="EDL93755.1"/>
    </source>
</evidence>
<evidence type="ECO:0000313" key="2">
    <source>
        <dbReference type="Proteomes" id="UP000234681"/>
    </source>
</evidence>
<accession>A6JP83</accession>
<name>A6JP83_RAT</name>
<proteinExistence type="predicted"/>
<dbReference type="Proteomes" id="UP000234681">
    <property type="component" value="Chromosome 1"/>
</dbReference>
<organism evidence="1 2">
    <name type="scientific">Rattus norvegicus</name>
    <name type="common">Rat</name>
    <dbReference type="NCBI Taxonomy" id="10116"/>
    <lineage>
        <taxon>Eukaryota</taxon>
        <taxon>Metazoa</taxon>
        <taxon>Chordata</taxon>
        <taxon>Craniata</taxon>
        <taxon>Vertebrata</taxon>
        <taxon>Euteleostomi</taxon>
        <taxon>Mammalia</taxon>
        <taxon>Eutheria</taxon>
        <taxon>Euarchontoglires</taxon>
        <taxon>Glires</taxon>
        <taxon>Rodentia</taxon>
        <taxon>Myomorpha</taxon>
        <taxon>Muroidea</taxon>
        <taxon>Muridae</taxon>
        <taxon>Murinae</taxon>
        <taxon>Rattus</taxon>
    </lineage>
</organism>
<reference evidence="2" key="1">
    <citation type="submission" date="2005-09" db="EMBL/GenBank/DDBJ databases">
        <authorList>
            <person name="Mural R.J."/>
            <person name="Li P.W."/>
            <person name="Adams M.D."/>
            <person name="Amanatides P.G."/>
            <person name="Baden-Tillson H."/>
            <person name="Barnstead M."/>
            <person name="Chin S.H."/>
            <person name="Dew I."/>
            <person name="Evans C.A."/>
            <person name="Ferriera S."/>
            <person name="Flanigan M."/>
            <person name="Fosler C."/>
            <person name="Glodek A."/>
            <person name="Gu Z."/>
            <person name="Holt R.A."/>
            <person name="Jennings D."/>
            <person name="Kraft C.L."/>
            <person name="Lu F."/>
            <person name="Nguyen T."/>
            <person name="Nusskern D.R."/>
            <person name="Pfannkoch C.M."/>
            <person name="Sitter C."/>
            <person name="Sutton G.G."/>
            <person name="Venter J.C."/>
            <person name="Wang Z."/>
            <person name="Woodage T."/>
            <person name="Zheng X.H."/>
            <person name="Zhong F."/>
        </authorList>
    </citation>
    <scope>NUCLEOTIDE SEQUENCE [LARGE SCALE GENOMIC DNA]</scope>
    <source>
        <strain>BN</strain>
        <strain evidence="2">Sprague-Dawley</strain>
    </source>
</reference>
<sequence>MGRTIPGS</sequence>
<protein>
    <submittedName>
        <fullName evidence="1">RCG57380</fullName>
    </submittedName>
</protein>
<gene>
    <name evidence="1" type="ORF">rCG_57380</name>
</gene>
<dbReference type="EMBL" id="CH473994">
    <property type="protein sequence ID" value="EDL93755.1"/>
    <property type="molecule type" value="Genomic_DNA"/>
</dbReference>